<evidence type="ECO:0000256" key="6">
    <source>
        <dbReference type="ARBA" id="ARBA00023136"/>
    </source>
</evidence>
<dbReference type="AlphaFoldDB" id="A0A5C5BH67"/>
<keyword evidence="6 7" id="KW-0472">Membrane</keyword>
<proteinExistence type="predicted"/>
<dbReference type="Pfam" id="PF00005">
    <property type="entry name" value="ABC_tran"/>
    <property type="match status" value="1"/>
</dbReference>
<accession>A0A5C5BH67</accession>
<feature type="transmembrane region" description="Helical" evidence="7">
    <location>
        <begin position="283"/>
        <end position="303"/>
    </location>
</feature>
<dbReference type="Proteomes" id="UP000313849">
    <property type="component" value="Unassembled WGS sequence"/>
</dbReference>
<dbReference type="PROSITE" id="PS00211">
    <property type="entry name" value="ABC_TRANSPORTER_1"/>
    <property type="match status" value="1"/>
</dbReference>
<feature type="transmembrane region" description="Helical" evidence="7">
    <location>
        <begin position="92"/>
        <end position="109"/>
    </location>
</feature>
<dbReference type="InterPro" id="IPR003439">
    <property type="entry name" value="ABC_transporter-like_ATP-bd"/>
</dbReference>
<dbReference type="InterPro" id="IPR017871">
    <property type="entry name" value="ABC_transporter-like_CS"/>
</dbReference>
<dbReference type="GO" id="GO:0005524">
    <property type="term" value="F:ATP binding"/>
    <property type="evidence" value="ECO:0007669"/>
    <property type="project" value="UniProtKB-KW"/>
</dbReference>
<evidence type="ECO:0000259" key="8">
    <source>
        <dbReference type="PROSITE" id="PS50893"/>
    </source>
</evidence>
<dbReference type="PROSITE" id="PS50893">
    <property type="entry name" value="ABC_TRANSPORTER_2"/>
    <property type="match status" value="1"/>
</dbReference>
<dbReference type="PANTHER" id="PTHR24221">
    <property type="entry name" value="ATP-BINDING CASSETTE SUB-FAMILY B"/>
    <property type="match status" value="1"/>
</dbReference>
<organism evidence="9 10">
    <name type="scientific">Miniimonas arenae</name>
    <dbReference type="NCBI Taxonomy" id="676201"/>
    <lineage>
        <taxon>Bacteria</taxon>
        <taxon>Bacillati</taxon>
        <taxon>Actinomycetota</taxon>
        <taxon>Actinomycetes</taxon>
        <taxon>Micrococcales</taxon>
        <taxon>Beutenbergiaceae</taxon>
        <taxon>Miniimonas</taxon>
    </lineage>
</organism>
<sequence>MVSILGRVRGVPGGRPRHFPGRRVGAATYGGSMRDTARGIRFVVARTWRASPPRVMVSAVVTLLLAFVPALQVLALATLVERLDGEHTLRDVLAPLLVIVAIVGLANPVRAVATTLRVDADHTVIADLERELMLRAARTPPRDLARAETTARLQKQVEVAHASAQYLYGQLVGAIESVVATIAVVAALATFSRLAALLTVLALVPALIAGRLLAGVWRRYWDVVGPIFGRQRYLSNLLVRQRSAVELATLGAGDAVAARHGRLWRDLVGHRIRLSRRELASDWIVGAVSTVFVLGALVALLVGTDLSPVAVAGVTGVTGAAASVGMAGVQIGRVLSAAPQVTEIADFLAGVPLTDDDGATRPSPSGIEELRVRGLTHTYPGRAAPAVADVAFEARRGEVVALVGANGAGKTTALHALLGLLTPDAGTVTLDGLGPDEVGQRPWLRRFATMVQEYERYEFTVRENLQLGRSPDDAVPDEALWRALELAGLTDLVRSLPDGLDTQLGEQWDGTTLSGGQWQRLSVARVAVRDAPVWVLDEPTSAIDAESEEAILERLVAGKEERITVLVSHRAWTLRAVDRIYVLDGGRVVEHGSYRALVAADGPFSRLFRNQLAGAADGSGVTDRALP</sequence>
<evidence type="ECO:0000256" key="4">
    <source>
        <dbReference type="ARBA" id="ARBA00022840"/>
    </source>
</evidence>
<dbReference type="EMBL" id="VENP01000001">
    <property type="protein sequence ID" value="TNU77238.1"/>
    <property type="molecule type" value="Genomic_DNA"/>
</dbReference>
<dbReference type="OrthoDB" id="9806127at2"/>
<name>A0A5C5BH67_9MICO</name>
<evidence type="ECO:0000313" key="9">
    <source>
        <dbReference type="EMBL" id="TNU77238.1"/>
    </source>
</evidence>
<dbReference type="GO" id="GO:0005886">
    <property type="term" value="C:plasma membrane"/>
    <property type="evidence" value="ECO:0007669"/>
    <property type="project" value="UniProtKB-SubCell"/>
</dbReference>
<keyword evidence="10" id="KW-1185">Reference proteome</keyword>
<dbReference type="SUPFAM" id="SSF52540">
    <property type="entry name" value="P-loop containing nucleoside triphosphate hydrolases"/>
    <property type="match status" value="1"/>
</dbReference>
<comment type="caution">
    <text evidence="9">The sequence shown here is derived from an EMBL/GenBank/DDBJ whole genome shotgun (WGS) entry which is preliminary data.</text>
</comment>
<evidence type="ECO:0000256" key="1">
    <source>
        <dbReference type="ARBA" id="ARBA00004651"/>
    </source>
</evidence>
<keyword evidence="5 7" id="KW-1133">Transmembrane helix</keyword>
<feature type="domain" description="ABC transporter" evidence="8">
    <location>
        <begin position="370"/>
        <end position="610"/>
    </location>
</feature>
<dbReference type="SMART" id="SM00382">
    <property type="entry name" value="AAA"/>
    <property type="match status" value="1"/>
</dbReference>
<dbReference type="InterPro" id="IPR003593">
    <property type="entry name" value="AAA+_ATPase"/>
</dbReference>
<keyword evidence="4 9" id="KW-0067">ATP-binding</keyword>
<feature type="transmembrane region" description="Helical" evidence="7">
    <location>
        <begin position="166"/>
        <end position="188"/>
    </location>
</feature>
<dbReference type="Gene3D" id="1.20.1560.10">
    <property type="entry name" value="ABC transporter type 1, transmembrane domain"/>
    <property type="match status" value="1"/>
</dbReference>
<evidence type="ECO:0000256" key="2">
    <source>
        <dbReference type="ARBA" id="ARBA00022692"/>
    </source>
</evidence>
<comment type="subcellular location">
    <subcellularLocation>
        <location evidence="1">Cell membrane</location>
        <topology evidence="1">Multi-pass membrane protein</topology>
    </subcellularLocation>
</comment>
<dbReference type="GO" id="GO:0042626">
    <property type="term" value="F:ATPase-coupled transmembrane transporter activity"/>
    <property type="evidence" value="ECO:0007669"/>
    <property type="project" value="TreeGrafter"/>
</dbReference>
<dbReference type="InterPro" id="IPR036640">
    <property type="entry name" value="ABC1_TM_sf"/>
</dbReference>
<keyword evidence="2 7" id="KW-0812">Transmembrane</keyword>
<dbReference type="InterPro" id="IPR039421">
    <property type="entry name" value="Type_1_exporter"/>
</dbReference>
<dbReference type="GO" id="GO:0016887">
    <property type="term" value="F:ATP hydrolysis activity"/>
    <property type="evidence" value="ECO:0007669"/>
    <property type="project" value="InterPro"/>
</dbReference>
<dbReference type="SUPFAM" id="SSF90123">
    <property type="entry name" value="ABC transporter transmembrane region"/>
    <property type="match status" value="1"/>
</dbReference>
<protein>
    <submittedName>
        <fullName evidence="9">ABC transporter ATP-binding protein</fullName>
    </submittedName>
</protein>
<dbReference type="InterPro" id="IPR027417">
    <property type="entry name" value="P-loop_NTPase"/>
</dbReference>
<keyword evidence="3" id="KW-0547">Nucleotide-binding</keyword>
<evidence type="ECO:0000313" key="10">
    <source>
        <dbReference type="Proteomes" id="UP000313849"/>
    </source>
</evidence>
<feature type="transmembrane region" description="Helical" evidence="7">
    <location>
        <begin position="55"/>
        <end position="80"/>
    </location>
</feature>
<dbReference type="PANTHER" id="PTHR24221:SF654">
    <property type="entry name" value="ATP-BINDING CASSETTE SUB-FAMILY B MEMBER 6"/>
    <property type="match status" value="1"/>
</dbReference>
<evidence type="ECO:0000256" key="5">
    <source>
        <dbReference type="ARBA" id="ARBA00022989"/>
    </source>
</evidence>
<evidence type="ECO:0000256" key="3">
    <source>
        <dbReference type="ARBA" id="ARBA00022741"/>
    </source>
</evidence>
<dbReference type="Gene3D" id="3.40.50.300">
    <property type="entry name" value="P-loop containing nucleotide triphosphate hydrolases"/>
    <property type="match status" value="1"/>
</dbReference>
<evidence type="ECO:0000256" key="7">
    <source>
        <dbReference type="SAM" id="Phobius"/>
    </source>
</evidence>
<feature type="transmembrane region" description="Helical" evidence="7">
    <location>
        <begin position="194"/>
        <end position="214"/>
    </location>
</feature>
<gene>
    <name evidence="9" type="ORF">FH969_00200</name>
</gene>
<reference evidence="9 10" key="1">
    <citation type="submission" date="2019-06" db="EMBL/GenBank/DDBJ databases">
        <title>Draft genome sequence of Miniimonas arenae KCTC 19750T isolated from sea sand.</title>
        <authorList>
            <person name="Park S.-J."/>
        </authorList>
    </citation>
    <scope>NUCLEOTIDE SEQUENCE [LARGE SCALE GENOMIC DNA]</scope>
    <source>
        <strain evidence="9 10">KCTC 19750</strain>
    </source>
</reference>